<dbReference type="EMBL" id="CP060697">
    <property type="protein sequence ID" value="QNM83124.1"/>
    <property type="molecule type" value="Genomic_DNA"/>
</dbReference>
<dbReference type="KEGG" id="ssau:H8M03_01820"/>
<reference evidence="2 3" key="1">
    <citation type="submission" date="2020-08" db="EMBL/GenBank/DDBJ databases">
        <title>Sphingomonas sp. sand1-3 16S ribosomal RNA gene Genome sequencing and assembly.</title>
        <authorList>
            <person name="Kang M."/>
        </authorList>
    </citation>
    <scope>NUCLEOTIDE SEQUENCE [LARGE SCALE GENOMIC DNA]</scope>
    <source>
        <strain evidence="3">sand1-3</strain>
    </source>
</reference>
<dbReference type="PROSITE" id="PS51257">
    <property type="entry name" value="PROKAR_LIPOPROTEIN"/>
    <property type="match status" value="1"/>
</dbReference>
<gene>
    <name evidence="2" type="ORF">H8M03_01820</name>
</gene>
<organism evidence="2 3">
    <name type="scientific">Sphingomonas sabuli</name>
    <dbReference type="NCBI Taxonomy" id="2764186"/>
    <lineage>
        <taxon>Bacteria</taxon>
        <taxon>Pseudomonadati</taxon>
        <taxon>Pseudomonadota</taxon>
        <taxon>Alphaproteobacteria</taxon>
        <taxon>Sphingomonadales</taxon>
        <taxon>Sphingomonadaceae</taxon>
        <taxon>Sphingomonas</taxon>
    </lineage>
</organism>
<keyword evidence="2" id="KW-0326">Glycosidase</keyword>
<dbReference type="Proteomes" id="UP000515861">
    <property type="component" value="Chromosome"/>
</dbReference>
<feature type="domain" description="Phosphodiester glycosidase" evidence="1">
    <location>
        <begin position="77"/>
        <end position="224"/>
    </location>
</feature>
<dbReference type="AlphaFoldDB" id="A0A7G9L3C5"/>
<accession>A0A7G9L3C5</accession>
<dbReference type="GO" id="GO:0016798">
    <property type="term" value="F:hydrolase activity, acting on glycosyl bonds"/>
    <property type="evidence" value="ECO:0007669"/>
    <property type="project" value="UniProtKB-KW"/>
</dbReference>
<dbReference type="InterPro" id="IPR018711">
    <property type="entry name" value="NAGPA"/>
</dbReference>
<protein>
    <submittedName>
        <fullName evidence="2">Phosphodiester glycosidase family protein</fullName>
    </submittedName>
</protein>
<evidence type="ECO:0000259" key="1">
    <source>
        <dbReference type="Pfam" id="PF09992"/>
    </source>
</evidence>
<sequence>MRTIALIFLSAWAAGCGTDEPAGEPGEPSACDQQEFEGSRFTVCDNEGGPLTLLAAGPEDTPVRSFSDALARVDEDEVAFAMNAGMFDEDGRPIGLTRADGAELHAVNLRDGPGNFHLKPNGVFLVACSGRAGIYESGSVPRTRCAPTLATQSGPMLVIKGRMHPAFEDDGTSRHIRNGVGVTAQGKALFAISQDPVSFGKFARFFRDRLKTPDALYFDGAVSSLWDPANGRMDSHSPLGPIIVALKPRPAQAPARR</sequence>
<dbReference type="Pfam" id="PF09992">
    <property type="entry name" value="NAGPA"/>
    <property type="match status" value="1"/>
</dbReference>
<evidence type="ECO:0000313" key="2">
    <source>
        <dbReference type="EMBL" id="QNM83124.1"/>
    </source>
</evidence>
<evidence type="ECO:0000313" key="3">
    <source>
        <dbReference type="Proteomes" id="UP000515861"/>
    </source>
</evidence>
<keyword evidence="3" id="KW-1185">Reference proteome</keyword>
<dbReference type="RefSeq" id="WP_187480079.1">
    <property type="nucleotide sequence ID" value="NZ_CP060697.1"/>
</dbReference>
<keyword evidence="2" id="KW-0378">Hydrolase</keyword>
<proteinExistence type="predicted"/>
<name>A0A7G9L3C5_9SPHN</name>